<name>A0A5D0UDZ8_9ACTN</name>
<proteinExistence type="predicted"/>
<comment type="caution">
    <text evidence="1">The sequence shown here is derived from an EMBL/GenBank/DDBJ whole genome shotgun (WGS) entry which is preliminary data.</text>
</comment>
<evidence type="ECO:0000313" key="2">
    <source>
        <dbReference type="Proteomes" id="UP000322634"/>
    </source>
</evidence>
<protein>
    <submittedName>
        <fullName evidence="1">Uncharacterized protein</fullName>
    </submittedName>
</protein>
<evidence type="ECO:0000313" key="1">
    <source>
        <dbReference type="EMBL" id="TYC15882.1"/>
    </source>
</evidence>
<sequence>MTTSDDLGVFAAGIPLVDDRVLLEMVEGLAVADDLTRFRRGQSRFARLMSSLSGRDWERRLLTTQNILDTQHGVVAWLTETVAQGALTNLVVARVAHHLEAVGQMALKAETRSLRTEGDLRELAALVGELAEECRRAFTGIRQVVDELGRRTSAVQEFMGVTASWEAGRRGSGLPWLVRCVLLPRELASGSCGLAEHADGDRTHRRRIDDWLVAGSKGRPRRVILPDLLDQTAAELGDPERRELVAAVLESGLGADLGLPAGPVVTALTTTLEMASLRRHVRPARPGHLGWEIAHRRFPGLRSAYELDRLVTFAVDEQFDAALLARVRAEVRSP</sequence>
<organism evidence="1 2">
    <name type="scientific">Actinomadura syzygii</name>
    <dbReference type="NCBI Taxonomy" id="1427538"/>
    <lineage>
        <taxon>Bacteria</taxon>
        <taxon>Bacillati</taxon>
        <taxon>Actinomycetota</taxon>
        <taxon>Actinomycetes</taxon>
        <taxon>Streptosporangiales</taxon>
        <taxon>Thermomonosporaceae</taxon>
        <taxon>Actinomadura</taxon>
    </lineage>
</organism>
<dbReference type="OrthoDB" id="4103156at2"/>
<accession>A0A5D0UDZ8</accession>
<dbReference type="EMBL" id="VSFF01000004">
    <property type="protein sequence ID" value="TYC15882.1"/>
    <property type="molecule type" value="Genomic_DNA"/>
</dbReference>
<dbReference type="AlphaFoldDB" id="A0A5D0UDZ8"/>
<keyword evidence="2" id="KW-1185">Reference proteome</keyword>
<gene>
    <name evidence="1" type="ORF">FXF65_11110</name>
</gene>
<reference evidence="1 2" key="1">
    <citation type="submission" date="2019-08" db="EMBL/GenBank/DDBJ databases">
        <title>Actinomadura sp. nov. CYP1-5 isolated from mountain soil.</title>
        <authorList>
            <person name="Songsumanus A."/>
            <person name="Kuncharoen N."/>
            <person name="Kudo T."/>
            <person name="Yuki M."/>
            <person name="Igarashi Y."/>
            <person name="Tanasupawat S."/>
        </authorList>
    </citation>
    <scope>NUCLEOTIDE SEQUENCE [LARGE SCALE GENOMIC DNA]</scope>
    <source>
        <strain evidence="1 2">GKU157</strain>
    </source>
</reference>
<dbReference type="Proteomes" id="UP000322634">
    <property type="component" value="Unassembled WGS sequence"/>
</dbReference>
<dbReference type="RefSeq" id="WP_148349677.1">
    <property type="nucleotide sequence ID" value="NZ_JBHSBF010000009.1"/>
</dbReference>